<dbReference type="GO" id="GO:0005524">
    <property type="term" value="F:ATP binding"/>
    <property type="evidence" value="ECO:0007669"/>
    <property type="project" value="UniProtKB-UniRule"/>
</dbReference>
<dbReference type="InterPro" id="IPR000212">
    <property type="entry name" value="DNA_helicase_UvrD/REP"/>
</dbReference>
<dbReference type="GO" id="GO:0000725">
    <property type="term" value="P:recombinational repair"/>
    <property type="evidence" value="ECO:0007669"/>
    <property type="project" value="TreeGrafter"/>
</dbReference>
<dbReference type="PROSITE" id="PS51217">
    <property type="entry name" value="UVRD_HELICASE_CTER"/>
    <property type="match status" value="1"/>
</dbReference>
<comment type="catalytic activity">
    <reaction evidence="8">
        <text>ATP + H2O = ADP + phosphate + H(+)</text>
        <dbReference type="Rhea" id="RHEA:13065"/>
        <dbReference type="ChEBI" id="CHEBI:15377"/>
        <dbReference type="ChEBI" id="CHEBI:15378"/>
        <dbReference type="ChEBI" id="CHEBI:30616"/>
        <dbReference type="ChEBI" id="CHEBI:43474"/>
        <dbReference type="ChEBI" id="CHEBI:456216"/>
        <dbReference type="EC" id="5.6.2.4"/>
    </reaction>
</comment>
<evidence type="ECO:0000256" key="4">
    <source>
        <dbReference type="ARBA" id="ARBA00022840"/>
    </source>
</evidence>
<keyword evidence="1 9" id="KW-0547">Nucleotide-binding</keyword>
<organism evidence="12 13">
    <name type="scientific">Candidatus Enterocola intestinipullorum</name>
    <dbReference type="NCBI Taxonomy" id="2840783"/>
    <lineage>
        <taxon>Bacteria</taxon>
        <taxon>Pseudomonadati</taxon>
        <taxon>Bacteroidota</taxon>
        <taxon>Bacteroidia</taxon>
        <taxon>Bacteroidales</taxon>
        <taxon>Candidatus Enterocola</taxon>
    </lineage>
</organism>
<name>A0A9D9EER9_9BACT</name>
<keyword evidence="4 9" id="KW-0067">ATP-binding</keyword>
<accession>A0A9D9EER9</accession>
<protein>
    <recommendedName>
        <fullName evidence="7">DNA 3'-5' helicase</fullName>
        <ecNumber evidence="7">5.6.2.4</ecNumber>
    </recommendedName>
</protein>
<reference evidence="12" key="1">
    <citation type="submission" date="2020-10" db="EMBL/GenBank/DDBJ databases">
        <authorList>
            <person name="Gilroy R."/>
        </authorList>
    </citation>
    <scope>NUCLEOTIDE SEQUENCE</scope>
    <source>
        <strain evidence="12">D3-1215</strain>
    </source>
</reference>
<dbReference type="GO" id="GO:0016787">
    <property type="term" value="F:hydrolase activity"/>
    <property type="evidence" value="ECO:0007669"/>
    <property type="project" value="UniProtKB-UniRule"/>
</dbReference>
<dbReference type="Proteomes" id="UP000823637">
    <property type="component" value="Unassembled WGS sequence"/>
</dbReference>
<dbReference type="PANTHER" id="PTHR11070:SF67">
    <property type="entry name" value="DNA 3'-5' HELICASE"/>
    <property type="match status" value="1"/>
</dbReference>
<feature type="binding site" evidence="9">
    <location>
        <begin position="7"/>
        <end position="14"/>
    </location>
    <ligand>
        <name>ATP</name>
        <dbReference type="ChEBI" id="CHEBI:30616"/>
    </ligand>
</feature>
<dbReference type="EC" id="5.6.2.4" evidence="7"/>
<evidence type="ECO:0000313" key="13">
    <source>
        <dbReference type="Proteomes" id="UP000823637"/>
    </source>
</evidence>
<evidence type="ECO:0000256" key="2">
    <source>
        <dbReference type="ARBA" id="ARBA00022801"/>
    </source>
</evidence>
<comment type="caution">
    <text evidence="12">The sequence shown here is derived from an EMBL/GenBank/DDBJ whole genome shotgun (WGS) entry which is preliminary data.</text>
</comment>
<evidence type="ECO:0000256" key="9">
    <source>
        <dbReference type="PROSITE-ProRule" id="PRU00560"/>
    </source>
</evidence>
<feature type="domain" description="UvrD-like helicase C-terminal" evidence="11">
    <location>
        <begin position="508"/>
        <end position="729"/>
    </location>
</feature>
<evidence type="ECO:0000256" key="8">
    <source>
        <dbReference type="ARBA" id="ARBA00048988"/>
    </source>
</evidence>
<dbReference type="AlphaFoldDB" id="A0A9D9EER9"/>
<evidence type="ECO:0000256" key="6">
    <source>
        <dbReference type="ARBA" id="ARBA00034617"/>
    </source>
</evidence>
<evidence type="ECO:0000259" key="11">
    <source>
        <dbReference type="PROSITE" id="PS51217"/>
    </source>
</evidence>
<evidence type="ECO:0000256" key="3">
    <source>
        <dbReference type="ARBA" id="ARBA00022806"/>
    </source>
</evidence>
<keyword evidence="2 9" id="KW-0378">Hydrolase</keyword>
<dbReference type="PANTHER" id="PTHR11070">
    <property type="entry name" value="UVRD / RECB / PCRA DNA HELICASE FAMILY MEMBER"/>
    <property type="match status" value="1"/>
</dbReference>
<dbReference type="GO" id="GO:0043138">
    <property type="term" value="F:3'-5' DNA helicase activity"/>
    <property type="evidence" value="ECO:0007669"/>
    <property type="project" value="UniProtKB-EC"/>
</dbReference>
<evidence type="ECO:0000256" key="1">
    <source>
        <dbReference type="ARBA" id="ARBA00022741"/>
    </source>
</evidence>
<keyword evidence="3 9" id="KW-0347">Helicase</keyword>
<evidence type="ECO:0000256" key="5">
    <source>
        <dbReference type="ARBA" id="ARBA00023235"/>
    </source>
</evidence>
<dbReference type="InterPro" id="IPR027417">
    <property type="entry name" value="P-loop_NTPase"/>
</dbReference>
<dbReference type="InterPro" id="IPR014017">
    <property type="entry name" value="DNA_helicase_UvrD-like_C"/>
</dbReference>
<feature type="domain" description="UvrD-like helicase ATP-binding" evidence="10">
    <location>
        <begin position="1"/>
        <end position="462"/>
    </location>
</feature>
<comment type="catalytic activity">
    <reaction evidence="6">
        <text>Couples ATP hydrolysis with the unwinding of duplex DNA by translocating in the 3'-5' direction.</text>
        <dbReference type="EC" id="5.6.2.4"/>
    </reaction>
</comment>
<evidence type="ECO:0000259" key="10">
    <source>
        <dbReference type="PROSITE" id="PS51198"/>
    </source>
</evidence>
<dbReference type="GO" id="GO:0003677">
    <property type="term" value="F:DNA binding"/>
    <property type="evidence" value="ECO:0007669"/>
    <property type="project" value="InterPro"/>
</dbReference>
<dbReference type="Pfam" id="PF13361">
    <property type="entry name" value="UvrD_C"/>
    <property type="match status" value="1"/>
</dbReference>
<sequence>MLDIYKASAGSGKTTLLTNEYIKTLLDDGREEAYRNILAVTFTNKAMEEMKSRIVEKLHDAAKGGSVPGLSGTPGFTAEKARILLQNILHDYSRFSISTIDKFFQKVIRAFVHEMGLKSNYNLQLDTNVFLEESMDDLLRSLSDSGYVDVLKWLIDSAMEQLDTNPDKWKLSAVQDNLRNFGNEIFKETFLENSEVLNDTVKINECKQSIFKEKRRIEKLLKDKADFLYGLLAEVPENLRDYFSHYDEIRASLQKINAGTKTDTPFKCAYINTIAEDKFVKKSAGGKRGQPDRDELQAWGNEKGLADIASDYRDSYEKGIITYNTLSYAYKYINSLQIITRLDKFVKERAKNNDTLLLSSSNELVSGIIDGSDTPFIYEKTGTRIFHYFLDEFQDTSALQWRNFRPLMAESLAAGNYNMVVGDVKQSIYRFRNSDWQILGKQLERDFPACNVRNLDSNYRSGKAIVEFNNDFFAFAAALLQQSYDKELEDHDLLHKTEYPMPEDVINKAYADVVQQIPDNNKPVRSMVHFDFAVSGSKDTEAAGIGKKCFEMSINKIKELKQAGFSYSSMGILFRNTKEAMAFSAELLQSGIPVISDEALSVSSSKAVRILLALLRFISNPDDTVNIRFLNLHCPGYGLKSEKIANASALPLFQMVQEFVNEFSLREIDGGDAYLQAFSDIVMEYVSRKGGNIDGFLEWWYKYAEEKRSITMPSGADAVNVMTIHKAKGLAFQAVLMPYCDWDFVKSASGSRTDIIWARTSAPFDQIPYLPVSFSSKLAGTLFAMDYYTEYVYRLMDNLNLLYVAFTRPRVFFYAAIPVVMRSKNGKSPTKAGKPVDSVAGLLWRYCHPQNVEDTDYEENTRVYSWSAGEMPVPGPAKDSPQENLRWDKIKYSSFGTFKTKAQKSYGLMLEKGSRLHYVMSFINKSSDLRIVLRRLVLQGLISEENAAEAEEELEPYINNPSVSPWFDGSMQSINERDIITVGDKGNFRPDRILYSKGKTVIVDYKFGEEHDIHRKQVANYAALLSSAGFPDVSAYIYYHECLKIVKVCGAD</sequence>
<dbReference type="Gene3D" id="3.40.50.300">
    <property type="entry name" value="P-loop containing nucleotide triphosphate hydrolases"/>
    <property type="match status" value="4"/>
</dbReference>
<dbReference type="GO" id="GO:0005829">
    <property type="term" value="C:cytosol"/>
    <property type="evidence" value="ECO:0007669"/>
    <property type="project" value="TreeGrafter"/>
</dbReference>
<dbReference type="SUPFAM" id="SSF52540">
    <property type="entry name" value="P-loop containing nucleoside triphosphate hydrolases"/>
    <property type="match status" value="1"/>
</dbReference>
<dbReference type="InterPro" id="IPR014016">
    <property type="entry name" value="UvrD-like_ATP-bd"/>
</dbReference>
<dbReference type="PROSITE" id="PS51198">
    <property type="entry name" value="UVRD_HELICASE_ATP_BIND"/>
    <property type="match status" value="1"/>
</dbReference>
<proteinExistence type="predicted"/>
<dbReference type="Pfam" id="PF00580">
    <property type="entry name" value="UvrD-helicase"/>
    <property type="match status" value="1"/>
</dbReference>
<evidence type="ECO:0000256" key="7">
    <source>
        <dbReference type="ARBA" id="ARBA00034808"/>
    </source>
</evidence>
<dbReference type="EMBL" id="JADIMR010000021">
    <property type="protein sequence ID" value="MBO8446419.1"/>
    <property type="molecule type" value="Genomic_DNA"/>
</dbReference>
<reference evidence="12" key="2">
    <citation type="journal article" date="2021" name="PeerJ">
        <title>Extensive microbial diversity within the chicken gut microbiome revealed by metagenomics and culture.</title>
        <authorList>
            <person name="Gilroy R."/>
            <person name="Ravi A."/>
            <person name="Getino M."/>
            <person name="Pursley I."/>
            <person name="Horton D.L."/>
            <person name="Alikhan N.F."/>
            <person name="Baker D."/>
            <person name="Gharbi K."/>
            <person name="Hall N."/>
            <person name="Watson M."/>
            <person name="Adriaenssens E.M."/>
            <person name="Foster-Nyarko E."/>
            <person name="Jarju S."/>
            <person name="Secka A."/>
            <person name="Antonio M."/>
            <person name="Oren A."/>
            <person name="Chaudhuri R.R."/>
            <person name="La Ragione R."/>
            <person name="Hildebrand F."/>
            <person name="Pallen M.J."/>
        </authorList>
    </citation>
    <scope>NUCLEOTIDE SEQUENCE</scope>
    <source>
        <strain evidence="12">D3-1215</strain>
    </source>
</reference>
<evidence type="ECO:0000313" key="12">
    <source>
        <dbReference type="EMBL" id="MBO8446419.1"/>
    </source>
</evidence>
<gene>
    <name evidence="12" type="ORF">IAC32_01540</name>
</gene>
<keyword evidence="5" id="KW-0413">Isomerase</keyword>